<dbReference type="InterPro" id="IPR051201">
    <property type="entry name" value="Chloro_Bact_Ser_Proteases"/>
</dbReference>
<dbReference type="Gene3D" id="2.30.42.10">
    <property type="match status" value="1"/>
</dbReference>
<reference evidence="5 6" key="1">
    <citation type="submission" date="2016-09" db="EMBL/GenBank/DDBJ databases">
        <title>Genome sequence of Eubacterium angustum.</title>
        <authorList>
            <person name="Poehlein A."/>
            <person name="Daniel R."/>
        </authorList>
    </citation>
    <scope>NUCLEOTIDE SEQUENCE [LARGE SCALE GENOMIC DNA]</scope>
    <source>
        <strain evidence="5 6">DSM 1989</strain>
    </source>
</reference>
<accession>A0A1S1V5G3</accession>
<keyword evidence="6" id="KW-1185">Reference proteome</keyword>
<evidence type="ECO:0000256" key="2">
    <source>
        <dbReference type="ARBA" id="ARBA00022801"/>
    </source>
</evidence>
<keyword evidence="3" id="KW-1133">Transmembrane helix</keyword>
<dbReference type="Pfam" id="PF13180">
    <property type="entry name" value="PDZ_2"/>
    <property type="match status" value="1"/>
</dbReference>
<evidence type="ECO:0000256" key="1">
    <source>
        <dbReference type="ARBA" id="ARBA00022670"/>
    </source>
</evidence>
<evidence type="ECO:0000256" key="3">
    <source>
        <dbReference type="SAM" id="Phobius"/>
    </source>
</evidence>
<proteinExistence type="predicted"/>
<dbReference type="InterPro" id="IPR009003">
    <property type="entry name" value="Peptidase_S1_PA"/>
</dbReference>
<keyword evidence="1 5" id="KW-0645">Protease</keyword>
<keyword evidence="3" id="KW-0472">Membrane</keyword>
<feature type="domain" description="PDZ" evidence="4">
    <location>
        <begin position="288"/>
        <end position="362"/>
    </location>
</feature>
<organism evidence="5 6">
    <name type="scientific">Andreesenia angusta</name>
    <dbReference type="NCBI Taxonomy" id="39480"/>
    <lineage>
        <taxon>Bacteria</taxon>
        <taxon>Bacillati</taxon>
        <taxon>Bacillota</taxon>
        <taxon>Tissierellia</taxon>
        <taxon>Tissierellales</taxon>
        <taxon>Gottschalkiaceae</taxon>
        <taxon>Andreesenia</taxon>
    </lineage>
</organism>
<dbReference type="PANTHER" id="PTHR43343">
    <property type="entry name" value="PEPTIDASE S12"/>
    <property type="match status" value="1"/>
</dbReference>
<evidence type="ECO:0000259" key="4">
    <source>
        <dbReference type="PROSITE" id="PS50106"/>
    </source>
</evidence>
<gene>
    <name evidence="5" type="primary">htrB</name>
    <name evidence="5" type="ORF">EUAN_19600</name>
</gene>
<dbReference type="PRINTS" id="PR00834">
    <property type="entry name" value="PROTEASES2C"/>
</dbReference>
<dbReference type="SUPFAM" id="SSF50494">
    <property type="entry name" value="Trypsin-like serine proteases"/>
    <property type="match status" value="1"/>
</dbReference>
<keyword evidence="2 5" id="KW-0378">Hydrolase</keyword>
<dbReference type="InterPro" id="IPR036034">
    <property type="entry name" value="PDZ_sf"/>
</dbReference>
<dbReference type="EMBL" id="MKIE01000009">
    <property type="protein sequence ID" value="OHW61640.1"/>
    <property type="molecule type" value="Genomic_DNA"/>
</dbReference>
<evidence type="ECO:0000313" key="5">
    <source>
        <dbReference type="EMBL" id="OHW61640.1"/>
    </source>
</evidence>
<keyword evidence="3" id="KW-0812">Transmembrane</keyword>
<dbReference type="EC" id="3.4.21.107" evidence="5"/>
<dbReference type="Proteomes" id="UP000180254">
    <property type="component" value="Unassembled WGS sequence"/>
</dbReference>
<comment type="caution">
    <text evidence="5">The sequence shown here is derived from an EMBL/GenBank/DDBJ whole genome shotgun (WGS) entry which is preliminary data.</text>
</comment>
<sequence length="376" mass="40185">MNENWDENGKGKTRSYPSYVLVSVVSAILGALIFSVAFSLNTEKEPVQDTQQTQNTGNITINPSDDVTTVEAVAKKAMSSVVGITTTEVVQDLWSTQEVQGVGSGVVVSADGYILTNSHVISNGAAQNIKIMFMNGEEKEARAVWYDTLMDLAVVKVEAENLDVAHLGNSENVSIGQLAIAIGNPLGLEFERTVTSGIISGVDRSVSIDEFNKMEGLLQTDASINSGNSGGPLLNSKGEVVGINTLKISSGEGLGFALPINMAKPIVEEIVRTGEFREAYIGIEGIDVARYQKMTGRELGVKVGVLVAKVAADSPAELAGLRPEDVIVSIDGDGIESFKALRERLYRYKPGQEIRIGIVRSGQTRDLLVKLADVPK</sequence>
<dbReference type="STRING" id="39480.EUAN_19600"/>
<dbReference type="SMART" id="SM00228">
    <property type="entry name" value="PDZ"/>
    <property type="match status" value="1"/>
</dbReference>
<dbReference type="RefSeq" id="WP_071064072.1">
    <property type="nucleotide sequence ID" value="NZ_MKIE01000009.1"/>
</dbReference>
<dbReference type="InterPro" id="IPR001478">
    <property type="entry name" value="PDZ"/>
</dbReference>
<dbReference type="OrthoDB" id="9758917at2"/>
<dbReference type="InterPro" id="IPR001940">
    <property type="entry name" value="Peptidase_S1C"/>
</dbReference>
<dbReference type="SUPFAM" id="SSF50156">
    <property type="entry name" value="PDZ domain-like"/>
    <property type="match status" value="1"/>
</dbReference>
<dbReference type="GO" id="GO:0006508">
    <property type="term" value="P:proteolysis"/>
    <property type="evidence" value="ECO:0007669"/>
    <property type="project" value="UniProtKB-KW"/>
</dbReference>
<dbReference type="AlphaFoldDB" id="A0A1S1V5G3"/>
<dbReference type="GO" id="GO:0004252">
    <property type="term" value="F:serine-type endopeptidase activity"/>
    <property type="evidence" value="ECO:0007669"/>
    <property type="project" value="InterPro"/>
</dbReference>
<feature type="transmembrane region" description="Helical" evidence="3">
    <location>
        <begin position="20"/>
        <end position="40"/>
    </location>
</feature>
<dbReference type="PROSITE" id="PS50106">
    <property type="entry name" value="PDZ"/>
    <property type="match status" value="1"/>
</dbReference>
<name>A0A1S1V5G3_9FIRM</name>
<protein>
    <submittedName>
        <fullName evidence="5">Serine protease Do-like HtrB</fullName>
        <ecNumber evidence="5">3.4.21.107</ecNumber>
    </submittedName>
</protein>
<dbReference type="PANTHER" id="PTHR43343:SF3">
    <property type="entry name" value="PROTEASE DO-LIKE 8, CHLOROPLASTIC"/>
    <property type="match status" value="1"/>
</dbReference>
<dbReference type="CDD" id="cd06779">
    <property type="entry name" value="cpPDZ_Deg_HtrA-like"/>
    <property type="match status" value="1"/>
</dbReference>
<dbReference type="Gene3D" id="2.40.10.120">
    <property type="match status" value="1"/>
</dbReference>
<dbReference type="Pfam" id="PF13365">
    <property type="entry name" value="Trypsin_2"/>
    <property type="match status" value="1"/>
</dbReference>
<evidence type="ECO:0000313" key="6">
    <source>
        <dbReference type="Proteomes" id="UP000180254"/>
    </source>
</evidence>